<gene>
    <name evidence="1" type="ORF">DN752_08425</name>
</gene>
<sequence>MRYINLNNIELPDGWTEKVQALNDQLIAVATLEERKEIIKKNPIWKELFIPLSTLSNGKCWYSEALDVMSDRDIDHFRPKNEAKNVDGIARGDEEGYWWLAFDFENFRFSSQYCNQLRKDKFNTDKETRGKWVYFPLFEGSVVAKTKPRCQDEEIMLLDPCDENDPPLLTFESKGKAIPNADAILEPRDKVRVETSIKIYHLDHGPLEELRERIWDFCQRMIDEIRKITTDPDGVSNFGRNRVKFLKDEIKKLTSREVELSAVAIACCEQNGLHVLTERR</sequence>
<dbReference type="EMBL" id="CP030041">
    <property type="protein sequence ID" value="AWW30143.1"/>
    <property type="molecule type" value="Genomic_DNA"/>
</dbReference>
<dbReference type="OrthoDB" id="5918473at2"/>
<dbReference type="AlphaFoldDB" id="A0A2Z4II92"/>
<evidence type="ECO:0008006" key="3">
    <source>
        <dbReference type="Google" id="ProtNLM"/>
    </source>
</evidence>
<keyword evidence="2" id="KW-1185">Reference proteome</keyword>
<protein>
    <recommendedName>
        <fullName evidence="3">HNH nuclease domain-containing protein</fullName>
    </recommendedName>
</protein>
<reference evidence="1 2" key="1">
    <citation type="submission" date="2018-06" db="EMBL/GenBank/DDBJ databases">
        <title>Echinicola strongylocentroti sp. nov., isolated from a sea urchin Strongylocentrotus intermedius.</title>
        <authorList>
            <person name="Bae S.S."/>
        </authorList>
    </citation>
    <scope>NUCLEOTIDE SEQUENCE [LARGE SCALE GENOMIC DNA]</scope>
    <source>
        <strain evidence="1 2">MEBiC08714</strain>
    </source>
</reference>
<dbReference type="KEGG" id="est:DN752_08425"/>
<organism evidence="1 2">
    <name type="scientific">Echinicola strongylocentroti</name>
    <dbReference type="NCBI Taxonomy" id="1795355"/>
    <lineage>
        <taxon>Bacteria</taxon>
        <taxon>Pseudomonadati</taxon>
        <taxon>Bacteroidota</taxon>
        <taxon>Cytophagia</taxon>
        <taxon>Cytophagales</taxon>
        <taxon>Cyclobacteriaceae</taxon>
        <taxon>Echinicola</taxon>
    </lineage>
</organism>
<name>A0A2Z4II92_9BACT</name>
<accession>A0A2Z4II92</accession>
<dbReference type="RefSeq" id="WP_112783529.1">
    <property type="nucleotide sequence ID" value="NZ_CP030041.1"/>
</dbReference>
<evidence type="ECO:0000313" key="1">
    <source>
        <dbReference type="EMBL" id="AWW30143.1"/>
    </source>
</evidence>
<dbReference type="Proteomes" id="UP000248688">
    <property type="component" value="Chromosome"/>
</dbReference>
<evidence type="ECO:0000313" key="2">
    <source>
        <dbReference type="Proteomes" id="UP000248688"/>
    </source>
</evidence>
<proteinExistence type="predicted"/>